<evidence type="ECO:0000313" key="1">
    <source>
        <dbReference type="EMBL" id="KAJ1159233.1"/>
    </source>
</evidence>
<reference evidence="1" key="1">
    <citation type="journal article" date="2022" name="bioRxiv">
        <title>Sequencing and chromosome-scale assembly of the giantPleurodeles waltlgenome.</title>
        <authorList>
            <person name="Brown T."/>
            <person name="Elewa A."/>
            <person name="Iarovenko S."/>
            <person name="Subramanian E."/>
            <person name="Araus A.J."/>
            <person name="Petzold A."/>
            <person name="Susuki M."/>
            <person name="Suzuki K.-i.T."/>
            <person name="Hayashi T."/>
            <person name="Toyoda A."/>
            <person name="Oliveira C."/>
            <person name="Osipova E."/>
            <person name="Leigh N.D."/>
            <person name="Simon A."/>
            <person name="Yun M.H."/>
        </authorList>
    </citation>
    <scope>NUCLEOTIDE SEQUENCE</scope>
    <source>
        <strain evidence="1">20211129_DDA</strain>
        <tissue evidence="1">Liver</tissue>
    </source>
</reference>
<dbReference type="AlphaFoldDB" id="A0AAV7S523"/>
<comment type="caution">
    <text evidence="1">The sequence shown here is derived from an EMBL/GenBank/DDBJ whole genome shotgun (WGS) entry which is preliminary data.</text>
</comment>
<name>A0AAV7S523_PLEWA</name>
<gene>
    <name evidence="1" type="ORF">NDU88_011901</name>
</gene>
<protein>
    <submittedName>
        <fullName evidence="1">Uncharacterized protein</fullName>
    </submittedName>
</protein>
<accession>A0AAV7S523</accession>
<sequence>MATRGGEFRVVLSLLSFPPRRYNISMAQSLRVESDAGLGLGLRTEQRPGVHRVIHSRFFSVILSVQVQYAPGLLTICTVYQRTAACKISTLVIITISSPGNSSVGDNVPLTGALAST</sequence>
<dbReference type="Proteomes" id="UP001066276">
    <property type="component" value="Chromosome 5"/>
</dbReference>
<proteinExistence type="predicted"/>
<evidence type="ECO:0000313" key="2">
    <source>
        <dbReference type="Proteomes" id="UP001066276"/>
    </source>
</evidence>
<keyword evidence="2" id="KW-1185">Reference proteome</keyword>
<organism evidence="1 2">
    <name type="scientific">Pleurodeles waltl</name>
    <name type="common">Iberian ribbed newt</name>
    <dbReference type="NCBI Taxonomy" id="8319"/>
    <lineage>
        <taxon>Eukaryota</taxon>
        <taxon>Metazoa</taxon>
        <taxon>Chordata</taxon>
        <taxon>Craniata</taxon>
        <taxon>Vertebrata</taxon>
        <taxon>Euteleostomi</taxon>
        <taxon>Amphibia</taxon>
        <taxon>Batrachia</taxon>
        <taxon>Caudata</taxon>
        <taxon>Salamandroidea</taxon>
        <taxon>Salamandridae</taxon>
        <taxon>Pleurodelinae</taxon>
        <taxon>Pleurodeles</taxon>
    </lineage>
</organism>
<dbReference type="EMBL" id="JANPWB010000009">
    <property type="protein sequence ID" value="KAJ1159233.1"/>
    <property type="molecule type" value="Genomic_DNA"/>
</dbReference>